<name>A0ABT2HWI5_9MICO</name>
<dbReference type="RefSeq" id="WP_206394348.1">
    <property type="nucleotide sequence ID" value="NZ_JAFDPW010000001.1"/>
</dbReference>
<evidence type="ECO:0000313" key="3">
    <source>
        <dbReference type="Proteomes" id="UP001525379"/>
    </source>
</evidence>
<feature type="compositionally biased region" description="Low complexity" evidence="1">
    <location>
        <begin position="257"/>
        <end position="271"/>
    </location>
</feature>
<keyword evidence="3" id="KW-1185">Reference proteome</keyword>
<dbReference type="EMBL" id="JALXSQ010000014">
    <property type="protein sequence ID" value="MCT2042671.1"/>
    <property type="molecule type" value="Genomic_DNA"/>
</dbReference>
<comment type="caution">
    <text evidence="2">The sequence shown here is derived from an EMBL/GenBank/DDBJ whole genome shotgun (WGS) entry which is preliminary data.</text>
</comment>
<protein>
    <submittedName>
        <fullName evidence="2">DUF3027 domain-containing protein</fullName>
    </submittedName>
</protein>
<feature type="region of interest" description="Disordered" evidence="1">
    <location>
        <begin position="144"/>
        <end position="287"/>
    </location>
</feature>
<dbReference type="InterPro" id="IPR021391">
    <property type="entry name" value="DUF3027"/>
</dbReference>
<evidence type="ECO:0000313" key="2">
    <source>
        <dbReference type="EMBL" id="MCT2042671.1"/>
    </source>
</evidence>
<feature type="compositionally biased region" description="Low complexity" evidence="1">
    <location>
        <begin position="222"/>
        <end position="239"/>
    </location>
</feature>
<organism evidence="2 3">
    <name type="scientific">Pseudoclavibacter albus</name>
    <dbReference type="NCBI Taxonomy" id="272241"/>
    <lineage>
        <taxon>Bacteria</taxon>
        <taxon>Bacillati</taxon>
        <taxon>Actinomycetota</taxon>
        <taxon>Actinomycetes</taxon>
        <taxon>Micrococcales</taxon>
        <taxon>Microbacteriaceae</taxon>
        <taxon>Pseudoclavibacter</taxon>
    </lineage>
</organism>
<reference evidence="2 3" key="1">
    <citation type="submission" date="2022-04" db="EMBL/GenBank/DDBJ databases">
        <title>Human microbiome associated bacterial genomes.</title>
        <authorList>
            <person name="Sandstrom S."/>
            <person name="Salamzade R."/>
            <person name="Kalan L.R."/>
        </authorList>
    </citation>
    <scope>NUCLEOTIDE SEQUENCE [LARGE SCALE GENOMIC DNA]</scope>
    <source>
        <strain evidence="3">p3-SID1799</strain>
    </source>
</reference>
<gene>
    <name evidence="2" type="ORF">M3D15_04895</name>
</gene>
<dbReference type="Proteomes" id="UP001525379">
    <property type="component" value="Unassembled WGS sequence"/>
</dbReference>
<accession>A0ABT2HWI5</accession>
<dbReference type="Pfam" id="PF11228">
    <property type="entry name" value="DUF3027"/>
    <property type="match status" value="1"/>
</dbReference>
<feature type="compositionally biased region" description="Basic and acidic residues" evidence="1">
    <location>
        <begin position="164"/>
        <end position="176"/>
    </location>
</feature>
<feature type="compositionally biased region" description="Acidic residues" evidence="1">
    <location>
        <begin position="204"/>
        <end position="221"/>
    </location>
</feature>
<proteinExistence type="predicted"/>
<sequence>MDVDEQIDAFDDPEALVPVYAGPELDPEREAVAVKPAPIDRELNDPELAPSIELARAALAEVTNPDDLGELCGIVDEGEGVYSLQFETKRPGYPDWRWTVSLIRLADEEVPTVLETELLPSEDSLLAPSWRPWAERLAEFEEAVAEREAAEAAAAAEGSEGEDGEGRPVRRVQRIERTRRRRRTRSGEVVIEDSADAAAPAAEAEAEATESQDVADVEQDDAALAAEVAAAAAEAAPEPQAEDTSEGAEPADDASQAEEAAPVAETAPATPAKRRGRRRIVVDSASE</sequence>
<evidence type="ECO:0000256" key="1">
    <source>
        <dbReference type="SAM" id="MobiDB-lite"/>
    </source>
</evidence>
<feature type="compositionally biased region" description="Acidic residues" evidence="1">
    <location>
        <begin position="240"/>
        <end position="256"/>
    </location>
</feature>